<evidence type="ECO:0000256" key="8">
    <source>
        <dbReference type="ARBA" id="ARBA00023170"/>
    </source>
</evidence>
<dbReference type="GO" id="GO:0005047">
    <property type="term" value="F:signal recognition particle binding"/>
    <property type="evidence" value="ECO:0007669"/>
    <property type="project" value="InterPro"/>
</dbReference>
<comment type="similarity">
    <text evidence="2">Belongs to the GTP-binding SRP family.</text>
</comment>
<feature type="compositionally biased region" description="Low complexity" evidence="12">
    <location>
        <begin position="213"/>
        <end position="225"/>
    </location>
</feature>
<dbReference type="FunFam" id="3.40.50.300:FF:000566">
    <property type="entry name" value="Signal recognition particle receptor subunit alpha"/>
    <property type="match status" value="1"/>
</dbReference>
<comment type="subunit">
    <text evidence="3">Heterodimer of an alpha and a beta chain.</text>
</comment>
<sequence length="635" mass="70030">MFELFEIFTTGGIVLWSNTKASSHHPAIDGLISDVLISEKSAPGSSADIDDIYRIDTHTVRFSRVNNLGVIFVCVYQSILQLTYAEELVANVKAIFLSLFKSQILQSIEHGDPYPQLSDFTKFNNYFDSRVAEFEQLEAQKRKSVAQPKLEPIEKSLPTLSSPAELKKVAVISPFESSDDEDTPNTDTSTPVGFPPGAKKKSKRGGKNKNKNKSSLTGAGAAGAADSKKKPVKKMRKWGANGLAEEIDDESDDVLDFSSNKPSKNASVDNDASIDMSYGKENSQGNFVVKSLAEDMPELLDDDEDEDEEADNESSASKFSFGFLKNIVGGKTMTQDELDKTLDATRTHLMEKNVAPEVADGLCETVKTTLLGSKTKNWTSIQATVKSAMTDALRRVLTPNSSEDLLFEIRKKERENKSSVSQYNPYVISVVGVNGVGKSTNLSKIAFWLLQNRFKVLIAACDTFRSGAVEQLRVHVDRLRELTERNNAGKIDMFEEGYGKDAAVTAQHAIEYGRKNRYDVVLIDTAGRRHNDDRLMSSLEKFGKLANPDKIVMVGEALVGTDSVQQARNFNNAFGPNRNLDFFLISKCDTVGEMVGSLVNMTYSTGIPVLFVGTGQNYTDLRTLSVDWAVQLLMK</sequence>
<dbReference type="PANTHER" id="PTHR43134">
    <property type="entry name" value="SIGNAL RECOGNITION PARTICLE RECEPTOR SUBUNIT ALPHA"/>
    <property type="match status" value="1"/>
</dbReference>
<dbReference type="GO" id="GO:0005525">
    <property type="term" value="F:GTP binding"/>
    <property type="evidence" value="ECO:0007669"/>
    <property type="project" value="UniProtKB-KW"/>
</dbReference>
<dbReference type="GO" id="GO:0006614">
    <property type="term" value="P:SRP-dependent cotranslational protein targeting to membrane"/>
    <property type="evidence" value="ECO:0007669"/>
    <property type="project" value="InterPro"/>
</dbReference>
<dbReference type="InterPro" id="IPR036225">
    <property type="entry name" value="SRP/SRP_N"/>
</dbReference>
<evidence type="ECO:0000256" key="5">
    <source>
        <dbReference type="ARBA" id="ARBA00022824"/>
    </source>
</evidence>
<evidence type="ECO:0000256" key="6">
    <source>
        <dbReference type="ARBA" id="ARBA00023134"/>
    </source>
</evidence>
<keyword evidence="5" id="KW-0256">Endoplasmic reticulum</keyword>
<gene>
    <name evidence="14" type="ORF">SAPINGB_P001475</name>
</gene>
<comment type="subcellular location">
    <subcellularLocation>
        <location evidence="9">Endomembrane system</location>
        <topology evidence="9">Peripheral membrane protein</topology>
        <orientation evidence="9">Cytoplasmic side</orientation>
    </subcellularLocation>
    <subcellularLocation>
        <location evidence="1">Endoplasmic reticulum membrane</location>
    </subcellularLocation>
</comment>
<dbReference type="Gene3D" id="3.40.50.300">
    <property type="entry name" value="P-loop containing nucleotide triphosphate hydrolases"/>
    <property type="match status" value="1"/>
</dbReference>
<evidence type="ECO:0000256" key="3">
    <source>
        <dbReference type="ARBA" id="ARBA00011870"/>
    </source>
</evidence>
<dbReference type="AlphaFoldDB" id="A0A5E8B653"/>
<dbReference type="Pfam" id="PF00448">
    <property type="entry name" value="SRP54"/>
    <property type="match status" value="1"/>
</dbReference>
<keyword evidence="4" id="KW-0547">Nucleotide-binding</keyword>
<dbReference type="GO" id="GO:0003924">
    <property type="term" value="F:GTPase activity"/>
    <property type="evidence" value="ECO:0007669"/>
    <property type="project" value="InterPro"/>
</dbReference>
<organism evidence="14 15">
    <name type="scientific">Magnusiomyces paraingens</name>
    <dbReference type="NCBI Taxonomy" id="2606893"/>
    <lineage>
        <taxon>Eukaryota</taxon>
        <taxon>Fungi</taxon>
        <taxon>Dikarya</taxon>
        <taxon>Ascomycota</taxon>
        <taxon>Saccharomycotina</taxon>
        <taxon>Dipodascomycetes</taxon>
        <taxon>Dipodascales</taxon>
        <taxon>Dipodascaceae</taxon>
        <taxon>Magnusiomyces</taxon>
    </lineage>
</organism>
<evidence type="ECO:0000256" key="11">
    <source>
        <dbReference type="ARBA" id="ARBA00081194"/>
    </source>
</evidence>
<dbReference type="RefSeq" id="XP_031852088.1">
    <property type="nucleotide sequence ID" value="XM_031996197.1"/>
</dbReference>
<evidence type="ECO:0000256" key="10">
    <source>
        <dbReference type="ARBA" id="ARBA00071429"/>
    </source>
</evidence>
<dbReference type="InterPro" id="IPR013822">
    <property type="entry name" value="Signal_recog_particl_SRP54_hlx"/>
</dbReference>
<dbReference type="SMART" id="SM00963">
    <property type="entry name" value="SRP54_N"/>
    <property type="match status" value="1"/>
</dbReference>
<dbReference type="EMBL" id="CABVLU010000001">
    <property type="protein sequence ID" value="VVT46964.1"/>
    <property type="molecule type" value="Genomic_DNA"/>
</dbReference>
<dbReference type="Pfam" id="PF04086">
    <property type="entry name" value="SRP-alpha_N"/>
    <property type="match status" value="1"/>
</dbReference>
<dbReference type="GeneID" id="43580297"/>
<dbReference type="Proteomes" id="UP000398389">
    <property type="component" value="Unassembled WGS sequence"/>
</dbReference>
<feature type="region of interest" description="Disordered" evidence="12">
    <location>
        <begin position="175"/>
        <end position="236"/>
    </location>
</feature>
<dbReference type="SUPFAM" id="SSF52540">
    <property type="entry name" value="P-loop containing nucleoside triphosphate hydrolases"/>
    <property type="match status" value="1"/>
</dbReference>
<name>A0A5E8B653_9ASCO</name>
<keyword evidence="6" id="KW-0342">GTP-binding</keyword>
<dbReference type="Gene3D" id="1.20.120.140">
    <property type="entry name" value="Signal recognition particle SRP54, nucleotide-binding domain"/>
    <property type="match status" value="1"/>
</dbReference>
<evidence type="ECO:0000256" key="9">
    <source>
        <dbReference type="ARBA" id="ARBA00029433"/>
    </source>
</evidence>
<proteinExistence type="inferred from homology"/>
<dbReference type="SMART" id="SM00962">
    <property type="entry name" value="SRP54"/>
    <property type="match status" value="1"/>
</dbReference>
<evidence type="ECO:0000259" key="13">
    <source>
        <dbReference type="PROSITE" id="PS00300"/>
    </source>
</evidence>
<feature type="region of interest" description="Disordered" evidence="12">
    <location>
        <begin position="253"/>
        <end position="280"/>
    </location>
</feature>
<dbReference type="InterPro" id="IPR027417">
    <property type="entry name" value="P-loop_NTPase"/>
</dbReference>
<dbReference type="GO" id="GO:0006886">
    <property type="term" value="P:intracellular protein transport"/>
    <property type="evidence" value="ECO:0007669"/>
    <property type="project" value="InterPro"/>
</dbReference>
<reference evidence="14 15" key="1">
    <citation type="submission" date="2019-09" db="EMBL/GenBank/DDBJ databases">
        <authorList>
            <person name="Brejova B."/>
        </authorList>
    </citation>
    <scope>NUCLEOTIDE SEQUENCE [LARGE SCALE GENOMIC DNA]</scope>
</reference>
<dbReference type="SUPFAM" id="SSF47364">
    <property type="entry name" value="Domain of the SRP/SRP receptor G-proteins"/>
    <property type="match status" value="1"/>
</dbReference>
<keyword evidence="7" id="KW-0472">Membrane</keyword>
<dbReference type="InterPro" id="IPR011012">
    <property type="entry name" value="Longin-like_dom_sf"/>
</dbReference>
<dbReference type="OrthoDB" id="1727884at2759"/>
<evidence type="ECO:0000313" key="15">
    <source>
        <dbReference type="Proteomes" id="UP000398389"/>
    </source>
</evidence>
<evidence type="ECO:0000256" key="7">
    <source>
        <dbReference type="ARBA" id="ARBA00023136"/>
    </source>
</evidence>
<feature type="compositionally biased region" description="Basic residues" evidence="12">
    <location>
        <begin position="198"/>
        <end position="212"/>
    </location>
</feature>
<feature type="compositionally biased region" description="Polar residues" evidence="12">
    <location>
        <begin position="257"/>
        <end position="270"/>
    </location>
</feature>
<protein>
    <recommendedName>
        <fullName evidence="10">Signal recognition particle receptor subunit alpha homolog</fullName>
    </recommendedName>
    <alternativeName>
        <fullName evidence="11">Docking protein alpha</fullName>
    </alternativeName>
</protein>
<evidence type="ECO:0000256" key="2">
    <source>
        <dbReference type="ARBA" id="ARBA00008531"/>
    </source>
</evidence>
<dbReference type="FunFam" id="1.20.120.140:FF:000009">
    <property type="entry name" value="Signal sequence receptor alpha subunit"/>
    <property type="match status" value="1"/>
</dbReference>
<keyword evidence="15" id="KW-1185">Reference proteome</keyword>
<dbReference type="PROSITE" id="PS00300">
    <property type="entry name" value="SRP54"/>
    <property type="match status" value="1"/>
</dbReference>
<evidence type="ECO:0000256" key="12">
    <source>
        <dbReference type="SAM" id="MobiDB-lite"/>
    </source>
</evidence>
<feature type="domain" description="SRP54-type proteins GTP-binding" evidence="13">
    <location>
        <begin position="608"/>
        <end position="621"/>
    </location>
</feature>
<evidence type="ECO:0000256" key="4">
    <source>
        <dbReference type="ARBA" id="ARBA00022741"/>
    </source>
</evidence>
<keyword evidence="8" id="KW-0675">Receptor</keyword>
<evidence type="ECO:0000313" key="14">
    <source>
        <dbReference type="EMBL" id="VVT46964.1"/>
    </source>
</evidence>
<accession>A0A5E8B653</accession>
<dbReference type="Gene3D" id="3.30.450.60">
    <property type="match status" value="1"/>
</dbReference>
<dbReference type="CDD" id="cd17876">
    <property type="entry name" value="SRalpha_C"/>
    <property type="match status" value="1"/>
</dbReference>
<dbReference type="InterPro" id="IPR042101">
    <property type="entry name" value="SRP54_N_sf"/>
</dbReference>
<dbReference type="InterPro" id="IPR007222">
    <property type="entry name" value="Sig_recog_particle_rcpt_asu_N"/>
</dbReference>
<dbReference type="InterPro" id="IPR000897">
    <property type="entry name" value="SRP54_GTPase_dom"/>
</dbReference>
<dbReference type="CDD" id="cd14826">
    <property type="entry name" value="SR_alpha_SRX"/>
    <property type="match status" value="1"/>
</dbReference>
<dbReference type="GO" id="GO:0005785">
    <property type="term" value="C:signal recognition particle receptor complex"/>
    <property type="evidence" value="ECO:0007669"/>
    <property type="project" value="InterPro"/>
</dbReference>
<dbReference type="SUPFAM" id="SSF64356">
    <property type="entry name" value="SNARE-like"/>
    <property type="match status" value="1"/>
</dbReference>
<evidence type="ECO:0000256" key="1">
    <source>
        <dbReference type="ARBA" id="ARBA00004586"/>
    </source>
</evidence>
<dbReference type="PANTHER" id="PTHR43134:SF1">
    <property type="entry name" value="SIGNAL RECOGNITION PARTICLE RECEPTOR SUBUNIT ALPHA"/>
    <property type="match status" value="1"/>
</dbReference>
<dbReference type="Pfam" id="PF02881">
    <property type="entry name" value="SRP54_N"/>
    <property type="match status" value="1"/>
</dbReference>